<keyword evidence="2" id="KW-1185">Reference proteome</keyword>
<sequence>MEIVAVNESVEGYKPEPDFLEDSKEPLLDIEVNDSTEFWLIQWPINQLQPVDFNGKELSLKLHPDGRLGGFESSSGKSYDVVSFAAQEPNATVFVSSPNESKVVGRVSRRVCLVHYPEPEELEKSATGRRSEGPMSRSMSRLTGSRLRSGSNRGTGATHDTLTSAHSMDQRSEELSPKSSKKRRKNTSAPIVDTPTRSAGRPSHASEPESQMTNTTSGSELSRGDKSKKKKKNKTKVEE</sequence>
<feature type="compositionally biased region" description="Basic residues" evidence="1">
    <location>
        <begin position="226"/>
        <end position="239"/>
    </location>
</feature>
<dbReference type="PANTHER" id="PTHR36407">
    <property type="entry name" value="MEDIATOR-ASSOCIATED PROTEIN 2"/>
    <property type="match status" value="1"/>
</dbReference>
<dbReference type="InterPro" id="IPR038823">
    <property type="entry name" value="MED2_plant"/>
</dbReference>
<protein>
    <submittedName>
        <fullName evidence="3">Mediator-associated protein 2</fullName>
    </submittedName>
</protein>
<dbReference type="AlphaFoldDB" id="A0AB40BE82"/>
<organism evidence="2 3">
    <name type="scientific">Dioscorea cayennensis subsp. rotundata</name>
    <name type="common">White Guinea yam</name>
    <name type="synonym">Dioscorea rotundata</name>
    <dbReference type="NCBI Taxonomy" id="55577"/>
    <lineage>
        <taxon>Eukaryota</taxon>
        <taxon>Viridiplantae</taxon>
        <taxon>Streptophyta</taxon>
        <taxon>Embryophyta</taxon>
        <taxon>Tracheophyta</taxon>
        <taxon>Spermatophyta</taxon>
        <taxon>Magnoliopsida</taxon>
        <taxon>Liliopsida</taxon>
        <taxon>Dioscoreales</taxon>
        <taxon>Dioscoreaceae</taxon>
        <taxon>Dioscorea</taxon>
    </lineage>
</organism>
<feature type="compositionally biased region" description="Basic and acidic residues" evidence="1">
    <location>
        <begin position="122"/>
        <end position="132"/>
    </location>
</feature>
<dbReference type="RefSeq" id="XP_039124921.1">
    <property type="nucleotide sequence ID" value="XM_039268987.1"/>
</dbReference>
<reference evidence="3" key="1">
    <citation type="submission" date="2025-08" db="UniProtKB">
        <authorList>
            <consortium name="RefSeq"/>
        </authorList>
    </citation>
    <scope>IDENTIFICATION</scope>
</reference>
<proteinExistence type="predicted"/>
<feature type="compositionally biased region" description="Polar residues" evidence="1">
    <location>
        <begin position="208"/>
        <end position="220"/>
    </location>
</feature>
<dbReference type="PANTHER" id="PTHR36407:SF1">
    <property type="entry name" value="MEDIATOR-ASSOCIATED PROTEIN 2"/>
    <property type="match status" value="1"/>
</dbReference>
<feature type="region of interest" description="Disordered" evidence="1">
    <location>
        <begin position="122"/>
        <end position="239"/>
    </location>
</feature>
<feature type="compositionally biased region" description="Low complexity" evidence="1">
    <location>
        <begin position="135"/>
        <end position="156"/>
    </location>
</feature>
<name>A0AB40BE82_DIOCR</name>
<evidence type="ECO:0000313" key="3">
    <source>
        <dbReference type="RefSeq" id="XP_039124921.1"/>
    </source>
</evidence>
<accession>A0AB40BE82</accession>
<dbReference type="GeneID" id="120261203"/>
<evidence type="ECO:0000313" key="2">
    <source>
        <dbReference type="Proteomes" id="UP001515500"/>
    </source>
</evidence>
<gene>
    <name evidence="3" type="primary">LOC120261203</name>
</gene>
<feature type="compositionally biased region" description="Polar residues" evidence="1">
    <location>
        <begin position="158"/>
        <end position="167"/>
    </location>
</feature>
<dbReference type="Proteomes" id="UP001515500">
    <property type="component" value="Chromosome 5"/>
</dbReference>
<evidence type="ECO:0000256" key="1">
    <source>
        <dbReference type="SAM" id="MobiDB-lite"/>
    </source>
</evidence>